<dbReference type="Gene3D" id="3.30.200.20">
    <property type="entry name" value="Phosphorylase Kinase, domain 1"/>
    <property type="match status" value="1"/>
</dbReference>
<keyword evidence="6" id="KW-0808">Transferase</keyword>
<evidence type="ECO:0000313" key="6">
    <source>
        <dbReference type="EMBL" id="MEQ2160249.1"/>
    </source>
</evidence>
<evidence type="ECO:0000256" key="1">
    <source>
        <dbReference type="ARBA" id="ARBA00023209"/>
    </source>
</evidence>
<protein>
    <recommendedName>
        <fullName evidence="5">ethanolamine kinase</fullName>
        <ecNumber evidence="5">2.7.1.82</ecNumber>
    </recommendedName>
</protein>
<organism evidence="6 7">
    <name type="scientific">Goodea atripinnis</name>
    <dbReference type="NCBI Taxonomy" id="208336"/>
    <lineage>
        <taxon>Eukaryota</taxon>
        <taxon>Metazoa</taxon>
        <taxon>Chordata</taxon>
        <taxon>Craniata</taxon>
        <taxon>Vertebrata</taxon>
        <taxon>Euteleostomi</taxon>
        <taxon>Actinopterygii</taxon>
        <taxon>Neopterygii</taxon>
        <taxon>Teleostei</taxon>
        <taxon>Neoteleostei</taxon>
        <taxon>Acanthomorphata</taxon>
        <taxon>Ovalentaria</taxon>
        <taxon>Atherinomorphae</taxon>
        <taxon>Cyprinodontiformes</taxon>
        <taxon>Goodeidae</taxon>
        <taxon>Goodea</taxon>
    </lineage>
</organism>
<dbReference type="Pfam" id="PF01633">
    <property type="entry name" value="Choline_kinase"/>
    <property type="match status" value="1"/>
</dbReference>
<keyword evidence="7" id="KW-1185">Reference proteome</keyword>
<evidence type="ECO:0000256" key="4">
    <source>
        <dbReference type="ARBA" id="ARBA00038211"/>
    </source>
</evidence>
<evidence type="ECO:0000256" key="5">
    <source>
        <dbReference type="ARBA" id="ARBA00038874"/>
    </source>
</evidence>
<proteinExistence type="inferred from homology"/>
<evidence type="ECO:0000313" key="7">
    <source>
        <dbReference type="Proteomes" id="UP001476798"/>
    </source>
</evidence>
<evidence type="ECO:0000256" key="3">
    <source>
        <dbReference type="ARBA" id="ARBA00037883"/>
    </source>
</evidence>
<reference evidence="6 7" key="1">
    <citation type="submission" date="2021-06" db="EMBL/GenBank/DDBJ databases">
        <authorList>
            <person name="Palmer J.M."/>
        </authorList>
    </citation>
    <scope>NUCLEOTIDE SEQUENCE [LARGE SCALE GENOMIC DNA]</scope>
    <source>
        <strain evidence="6 7">GA_2019</strain>
        <tissue evidence="6">Muscle</tissue>
    </source>
</reference>
<sequence>MCGHRLSHFLFIPEAGAQRLCFVFTHVQVLHANGCAPRLYCTFQNGICYEFMQGDALGPQDVRDPTLIRLIALEMARIHAIHAHNGCIPKPNLWIKMRQYFSLVATEFTDQASNIR</sequence>
<dbReference type="InterPro" id="IPR011009">
    <property type="entry name" value="Kinase-like_dom_sf"/>
</dbReference>
<dbReference type="Proteomes" id="UP001476798">
    <property type="component" value="Unassembled WGS sequence"/>
</dbReference>
<dbReference type="GO" id="GO:0016301">
    <property type="term" value="F:kinase activity"/>
    <property type="evidence" value="ECO:0007669"/>
    <property type="project" value="UniProtKB-KW"/>
</dbReference>
<keyword evidence="1" id="KW-0443">Lipid metabolism</keyword>
<dbReference type="PANTHER" id="PTHR22603:SF94">
    <property type="entry name" value="ETHANOLAMINE KINASE 2"/>
    <property type="match status" value="1"/>
</dbReference>
<gene>
    <name evidence="6" type="primary">ETNK1_2</name>
    <name evidence="6" type="ORF">GOODEAATRI_031680</name>
</gene>
<dbReference type="PANTHER" id="PTHR22603">
    <property type="entry name" value="CHOLINE/ETHANOALAMINE KINASE"/>
    <property type="match status" value="1"/>
</dbReference>
<dbReference type="SUPFAM" id="SSF56112">
    <property type="entry name" value="Protein kinase-like (PK-like)"/>
    <property type="match status" value="1"/>
</dbReference>
<accession>A0ABV0MMB2</accession>
<keyword evidence="6" id="KW-0418">Kinase</keyword>
<comment type="caution">
    <text evidence="6">The sequence shown here is derived from an EMBL/GenBank/DDBJ whole genome shotgun (WGS) entry which is preliminary data.</text>
</comment>
<keyword evidence="1" id="KW-0594">Phospholipid biosynthesis</keyword>
<evidence type="ECO:0000256" key="2">
    <source>
        <dbReference type="ARBA" id="ARBA00023264"/>
    </source>
</evidence>
<name>A0ABV0MMB2_9TELE</name>
<comment type="similarity">
    <text evidence="4">Belongs to the choline/ethanolamine kinase family.</text>
</comment>
<keyword evidence="1" id="KW-0444">Lipid biosynthesis</keyword>
<dbReference type="EC" id="2.7.1.82" evidence="5"/>
<dbReference type="EMBL" id="JAHRIO010005516">
    <property type="protein sequence ID" value="MEQ2160249.1"/>
    <property type="molecule type" value="Genomic_DNA"/>
</dbReference>
<keyword evidence="2" id="KW-1208">Phospholipid metabolism</keyword>
<dbReference type="Gene3D" id="3.90.1200.10">
    <property type="match status" value="1"/>
</dbReference>
<comment type="pathway">
    <text evidence="3">Phospholipid metabolism; phosphatidylethanolamine biosynthesis; phosphatidylethanolamine from ethanolamine: step 1/3.</text>
</comment>